<dbReference type="SUPFAM" id="SSF56801">
    <property type="entry name" value="Acetyl-CoA synthetase-like"/>
    <property type="match status" value="1"/>
</dbReference>
<dbReference type="Pfam" id="PF23571">
    <property type="entry name" value="GH3_M"/>
    <property type="match status" value="1"/>
</dbReference>
<dbReference type="GO" id="GO:0005737">
    <property type="term" value="C:cytoplasm"/>
    <property type="evidence" value="ECO:0007669"/>
    <property type="project" value="TreeGrafter"/>
</dbReference>
<proteinExistence type="predicted"/>
<feature type="domain" description="GH3 middle" evidence="1">
    <location>
        <begin position="342"/>
        <end position="413"/>
    </location>
</feature>
<dbReference type="PANTHER" id="PTHR31901:SF9">
    <property type="entry name" value="GH3 DOMAIN-CONTAINING PROTEIN"/>
    <property type="match status" value="1"/>
</dbReference>
<gene>
    <name evidence="3" type="ORF">OXH18_10210</name>
</gene>
<evidence type="ECO:0000259" key="1">
    <source>
        <dbReference type="Pfam" id="PF23571"/>
    </source>
</evidence>
<feature type="domain" description="GH3 C-terminal" evidence="2">
    <location>
        <begin position="429"/>
        <end position="542"/>
    </location>
</feature>
<reference evidence="3" key="1">
    <citation type="submission" date="2022-12" db="EMBL/GenBank/DDBJ databases">
        <title>Polyphasic identification of a Novel Hot-Spring Cyanobacterium Ocullathermofonsia sinensis gen nov. sp. nov. and Genomic Insights on its Adaptations to the Thermal Habitat.</title>
        <authorList>
            <person name="Daroch M."/>
            <person name="Tang J."/>
            <person name="Jiang Y."/>
        </authorList>
    </citation>
    <scope>NUCLEOTIDE SEQUENCE</scope>
    <source>
        <strain evidence="3">PKUAC-SCTA174</strain>
    </source>
</reference>
<sequence>MSTLMLSLAAAVSKQVKTRFIRQTHHAEAAQDAFLRTLLQAHCQTEFGRELGLVDIKTIDQFRDRVPISSYSDYEPYIDRIAKGERNILTPDPVIYLSLTSGSTGKQKLIPITPRSRRFRSYVNQVSAGFIAEAAQRHQRPLGKMLLTSSLQLVGHTSSGIPYGPISAGDLRLNSTLYRQVFAHPFDALKPADSLARHYVCLLFALGDPQTRVIGANFPVLALRLADYLESYADDLIHDLETGEIASWLKLEPELRAKLERRWFPNPNRAAELRHILKTEGRLTPRSAWNLSLLITARGGTSNFYFERFPAYFGNTPIFGGLYASSEAAFGSYYDFNQDGAILAIDTGFFEFIPEDQWYVSQPQTVLASEVIPSQCYRILVTNYNGLYRYDIGDVVEVLGFYNQAPIIVFRHRLGGMLSSITEKTTEFHVMQVMQQLQQEFHVTLENFCITLSEQDIPPHYLVNIELAPGSLLPDPVSFIHQFDRHLQAIHTSYAIKRPDQIPAPRLRILAPGSFAILRQRLLQRGIPESQLKFPHISNDRQFLAGLTIEQEVEVEEVKDDWARYF</sequence>
<dbReference type="Pfam" id="PF03321">
    <property type="entry name" value="GH3"/>
    <property type="match status" value="1"/>
</dbReference>
<dbReference type="EMBL" id="CP113797">
    <property type="protein sequence ID" value="WAL62337.1"/>
    <property type="molecule type" value="Genomic_DNA"/>
</dbReference>
<organism evidence="3 4">
    <name type="scientific">Thermocoleostomius sinensis A174</name>
    <dbReference type="NCBI Taxonomy" id="2016057"/>
    <lineage>
        <taxon>Bacteria</taxon>
        <taxon>Bacillati</taxon>
        <taxon>Cyanobacteriota</taxon>
        <taxon>Cyanophyceae</taxon>
        <taxon>Oculatellales</taxon>
        <taxon>Oculatellaceae</taxon>
        <taxon>Thermocoleostomius</taxon>
    </lineage>
</organism>
<dbReference type="AlphaFoldDB" id="A0A9E8ZIJ4"/>
<dbReference type="InterPro" id="IPR055378">
    <property type="entry name" value="GH3_C"/>
</dbReference>
<dbReference type="InterPro" id="IPR055377">
    <property type="entry name" value="GH3_M"/>
</dbReference>
<dbReference type="Pfam" id="PF23572">
    <property type="entry name" value="GH3_C"/>
    <property type="match status" value="1"/>
</dbReference>
<dbReference type="KEGG" id="tsin:OXH18_10210"/>
<dbReference type="RefSeq" id="WP_268612630.1">
    <property type="nucleotide sequence ID" value="NZ_CP113797.1"/>
</dbReference>
<protein>
    <submittedName>
        <fullName evidence="3">GH3 auxin-responsive promoter family protein</fullName>
    </submittedName>
</protein>
<dbReference type="Proteomes" id="UP001163152">
    <property type="component" value="Chromosome"/>
</dbReference>
<keyword evidence="4" id="KW-1185">Reference proteome</keyword>
<dbReference type="InterPro" id="IPR004993">
    <property type="entry name" value="GH3"/>
</dbReference>
<evidence type="ECO:0000259" key="2">
    <source>
        <dbReference type="Pfam" id="PF23572"/>
    </source>
</evidence>
<evidence type="ECO:0000313" key="4">
    <source>
        <dbReference type="Proteomes" id="UP001163152"/>
    </source>
</evidence>
<dbReference type="GO" id="GO:0016881">
    <property type="term" value="F:acid-amino acid ligase activity"/>
    <property type="evidence" value="ECO:0007669"/>
    <property type="project" value="TreeGrafter"/>
</dbReference>
<evidence type="ECO:0000313" key="3">
    <source>
        <dbReference type="EMBL" id="WAL62337.1"/>
    </source>
</evidence>
<dbReference type="PANTHER" id="PTHR31901">
    <property type="entry name" value="GH3 DOMAIN-CONTAINING PROTEIN"/>
    <property type="match status" value="1"/>
</dbReference>
<accession>A0A9E8ZIJ4</accession>
<name>A0A9E8ZIJ4_9CYAN</name>